<evidence type="ECO:0000256" key="2">
    <source>
        <dbReference type="PIRSR" id="PIRSR603782-1"/>
    </source>
</evidence>
<accession>F6ZCR7</accession>
<keyword evidence="5" id="KW-0812">Transmembrane</keyword>
<feature type="disulfide bond" description="Redox-active" evidence="3">
    <location>
        <begin position="166"/>
        <end position="170"/>
    </location>
</feature>
<dbReference type="InterPro" id="IPR036249">
    <property type="entry name" value="Thioredoxin-like_sf"/>
</dbReference>
<feature type="binding site" evidence="2">
    <location>
        <position position="170"/>
    </location>
    <ligand>
        <name>Cu cation</name>
        <dbReference type="ChEBI" id="CHEBI:23378"/>
    </ligand>
</feature>
<dbReference type="GeneTree" id="ENSGT00390000004323"/>
<proteinExistence type="inferred from homology"/>
<dbReference type="GO" id="GO:0046872">
    <property type="term" value="F:metal ion binding"/>
    <property type="evidence" value="ECO:0007669"/>
    <property type="project" value="UniProtKB-KW"/>
</dbReference>
<dbReference type="HOGENOM" id="CLU_1558747_0_0_1"/>
<dbReference type="GO" id="GO:0033617">
    <property type="term" value="P:mitochondrial respiratory chain complex IV assembly"/>
    <property type="evidence" value="ECO:0000318"/>
    <property type="project" value="GO_Central"/>
</dbReference>
<dbReference type="STRING" id="7719.ENSCINP00000014125"/>
<evidence type="ECO:0000313" key="6">
    <source>
        <dbReference type="Ensembl" id="ENSCINP00000014125.3"/>
    </source>
</evidence>
<name>F6ZCR7_CIOIN</name>
<reference evidence="6" key="3">
    <citation type="submission" date="2025-08" db="UniProtKB">
        <authorList>
            <consortium name="Ensembl"/>
        </authorList>
    </citation>
    <scope>IDENTIFICATION</scope>
</reference>
<evidence type="ECO:0000313" key="7">
    <source>
        <dbReference type="Proteomes" id="UP000008144"/>
    </source>
</evidence>
<evidence type="ECO:0008006" key="8">
    <source>
        <dbReference type="Google" id="ProtNLM"/>
    </source>
</evidence>
<keyword evidence="2" id="KW-0479">Metal-binding</keyword>
<feature type="region of interest" description="Disordered" evidence="4">
    <location>
        <begin position="66"/>
        <end position="86"/>
    </location>
</feature>
<reference evidence="6" key="4">
    <citation type="submission" date="2025-09" db="UniProtKB">
        <authorList>
            <consortium name="Ensembl"/>
        </authorList>
    </citation>
    <scope>IDENTIFICATION</scope>
</reference>
<feature type="transmembrane region" description="Helical" evidence="5">
    <location>
        <begin position="94"/>
        <end position="111"/>
    </location>
</feature>
<dbReference type="SUPFAM" id="SSF52833">
    <property type="entry name" value="Thioredoxin-like"/>
    <property type="match status" value="1"/>
</dbReference>
<dbReference type="Gene3D" id="3.40.30.10">
    <property type="entry name" value="Glutaredoxin"/>
    <property type="match status" value="1"/>
</dbReference>
<dbReference type="InterPro" id="IPR003782">
    <property type="entry name" value="SCO1/SenC"/>
</dbReference>
<sequence length="172" mass="19565">MFCSFCLKMRPLSHLKVAEKLYFSSVCTKLAPASFKPLHTFLAIHTNLPPQTATRNLSYSHTMLNTDTKNENSKEKSAEEPVETPQPMPMGKRLLIVASILLAWGGIYYLATTQKKKNRLMERETQLSKVDIGAEDYNLIDHNGKPVTKKDFLGKWLLLYFGFTHCPDICPE</sequence>
<dbReference type="Ensembl" id="ENSCINT00000014125.3">
    <property type="protein sequence ID" value="ENSCINP00000014125.3"/>
    <property type="gene ID" value="ENSCING00000006876.3"/>
</dbReference>
<keyword evidence="7" id="KW-1185">Reference proteome</keyword>
<reference evidence="6" key="2">
    <citation type="journal article" date="2008" name="Genome Biol.">
        <title>Improved genome assembly and evidence-based global gene model set for the chordate Ciona intestinalis: new insight into intron and operon populations.</title>
        <authorList>
            <person name="Satou Y."/>
            <person name="Mineta K."/>
            <person name="Ogasawara M."/>
            <person name="Sasakura Y."/>
            <person name="Shoguchi E."/>
            <person name="Ueno K."/>
            <person name="Yamada L."/>
            <person name="Matsumoto J."/>
            <person name="Wasserscheid J."/>
            <person name="Dewar K."/>
            <person name="Wiley G.B."/>
            <person name="Macmil S.L."/>
            <person name="Roe B.A."/>
            <person name="Zeller R.W."/>
            <person name="Hastings K.E."/>
            <person name="Lemaire P."/>
            <person name="Lindquist E."/>
            <person name="Endo T."/>
            <person name="Hotta K."/>
            <person name="Inaba K."/>
        </authorList>
    </citation>
    <scope>NUCLEOTIDE SEQUENCE [LARGE SCALE GENOMIC DNA]</scope>
    <source>
        <strain evidence="6">wild type</strain>
    </source>
</reference>
<keyword evidence="5" id="KW-0472">Membrane</keyword>
<dbReference type="Pfam" id="PF02630">
    <property type="entry name" value="SCO1-SenC"/>
    <property type="match status" value="1"/>
</dbReference>
<keyword evidence="3" id="KW-1015">Disulfide bond</keyword>
<feature type="compositionally biased region" description="Basic and acidic residues" evidence="4">
    <location>
        <begin position="68"/>
        <end position="79"/>
    </location>
</feature>
<protein>
    <recommendedName>
        <fullName evidence="8">Thioredoxin domain-containing protein</fullName>
    </recommendedName>
</protein>
<dbReference type="GO" id="GO:0005739">
    <property type="term" value="C:mitochondrion"/>
    <property type="evidence" value="ECO:0007669"/>
    <property type="project" value="GOC"/>
</dbReference>
<dbReference type="Proteomes" id="UP000008144">
    <property type="component" value="Chromosome 7"/>
</dbReference>
<comment type="similarity">
    <text evidence="1">Belongs to the SCO1/2 family.</text>
</comment>
<organism evidence="6 7">
    <name type="scientific">Ciona intestinalis</name>
    <name type="common">Transparent sea squirt</name>
    <name type="synonym">Ascidia intestinalis</name>
    <dbReference type="NCBI Taxonomy" id="7719"/>
    <lineage>
        <taxon>Eukaryota</taxon>
        <taxon>Metazoa</taxon>
        <taxon>Chordata</taxon>
        <taxon>Tunicata</taxon>
        <taxon>Ascidiacea</taxon>
        <taxon>Phlebobranchia</taxon>
        <taxon>Cionidae</taxon>
        <taxon>Ciona</taxon>
    </lineage>
</organism>
<evidence type="ECO:0000256" key="1">
    <source>
        <dbReference type="ARBA" id="ARBA00010996"/>
    </source>
</evidence>
<dbReference type="PANTHER" id="PTHR12151:SF5">
    <property type="entry name" value="AT19154P"/>
    <property type="match status" value="1"/>
</dbReference>
<evidence type="ECO:0000256" key="5">
    <source>
        <dbReference type="SAM" id="Phobius"/>
    </source>
</evidence>
<evidence type="ECO:0000256" key="3">
    <source>
        <dbReference type="PIRSR" id="PIRSR603782-2"/>
    </source>
</evidence>
<keyword evidence="2" id="KW-0186">Copper</keyword>
<dbReference type="AlphaFoldDB" id="F6ZCR7"/>
<dbReference type="EMBL" id="EAAA01002356">
    <property type="status" value="NOT_ANNOTATED_CDS"/>
    <property type="molecule type" value="Genomic_DNA"/>
</dbReference>
<feature type="binding site" evidence="2">
    <location>
        <position position="166"/>
    </location>
    <ligand>
        <name>Cu cation</name>
        <dbReference type="ChEBI" id="CHEBI:23378"/>
    </ligand>
</feature>
<dbReference type="PANTHER" id="PTHR12151">
    <property type="entry name" value="ELECTRON TRANSPORT PROTIN SCO1/SENC FAMILY MEMBER"/>
    <property type="match status" value="1"/>
</dbReference>
<evidence type="ECO:0000256" key="4">
    <source>
        <dbReference type="SAM" id="MobiDB-lite"/>
    </source>
</evidence>
<dbReference type="InParanoid" id="F6ZCR7"/>
<reference evidence="7" key="1">
    <citation type="journal article" date="2002" name="Science">
        <title>The draft genome of Ciona intestinalis: insights into chordate and vertebrate origins.</title>
        <authorList>
            <person name="Dehal P."/>
            <person name="Satou Y."/>
            <person name="Campbell R.K."/>
            <person name="Chapman J."/>
            <person name="Degnan B."/>
            <person name="De Tomaso A."/>
            <person name="Davidson B."/>
            <person name="Di Gregorio A."/>
            <person name="Gelpke M."/>
            <person name="Goodstein D.M."/>
            <person name="Harafuji N."/>
            <person name="Hastings K.E."/>
            <person name="Ho I."/>
            <person name="Hotta K."/>
            <person name="Huang W."/>
            <person name="Kawashima T."/>
            <person name="Lemaire P."/>
            <person name="Martinez D."/>
            <person name="Meinertzhagen I.A."/>
            <person name="Necula S."/>
            <person name="Nonaka M."/>
            <person name="Putnam N."/>
            <person name="Rash S."/>
            <person name="Saiga H."/>
            <person name="Satake M."/>
            <person name="Terry A."/>
            <person name="Yamada L."/>
            <person name="Wang H.G."/>
            <person name="Awazu S."/>
            <person name="Azumi K."/>
            <person name="Boore J."/>
            <person name="Branno M."/>
            <person name="Chin-Bow S."/>
            <person name="DeSantis R."/>
            <person name="Doyle S."/>
            <person name="Francino P."/>
            <person name="Keys D.N."/>
            <person name="Haga S."/>
            <person name="Hayashi H."/>
            <person name="Hino K."/>
            <person name="Imai K.S."/>
            <person name="Inaba K."/>
            <person name="Kano S."/>
            <person name="Kobayashi K."/>
            <person name="Kobayashi M."/>
            <person name="Lee B.I."/>
            <person name="Makabe K.W."/>
            <person name="Manohar C."/>
            <person name="Matassi G."/>
            <person name="Medina M."/>
            <person name="Mochizuki Y."/>
            <person name="Mount S."/>
            <person name="Morishita T."/>
            <person name="Miura S."/>
            <person name="Nakayama A."/>
            <person name="Nishizaka S."/>
            <person name="Nomoto H."/>
            <person name="Ohta F."/>
            <person name="Oishi K."/>
            <person name="Rigoutsos I."/>
            <person name="Sano M."/>
            <person name="Sasaki A."/>
            <person name="Sasakura Y."/>
            <person name="Shoguchi E."/>
            <person name="Shin-i T."/>
            <person name="Spagnuolo A."/>
            <person name="Stainier D."/>
            <person name="Suzuki M.M."/>
            <person name="Tassy O."/>
            <person name="Takatori N."/>
            <person name="Tokuoka M."/>
            <person name="Yagi K."/>
            <person name="Yoshizaki F."/>
            <person name="Wada S."/>
            <person name="Zhang C."/>
            <person name="Hyatt P.D."/>
            <person name="Larimer F."/>
            <person name="Detter C."/>
            <person name="Doggett N."/>
            <person name="Glavina T."/>
            <person name="Hawkins T."/>
            <person name="Richardson P."/>
            <person name="Lucas S."/>
            <person name="Kohara Y."/>
            <person name="Levine M."/>
            <person name="Satoh N."/>
            <person name="Rokhsar D.S."/>
        </authorList>
    </citation>
    <scope>NUCLEOTIDE SEQUENCE [LARGE SCALE GENOMIC DNA]</scope>
</reference>
<keyword evidence="5" id="KW-1133">Transmembrane helix</keyword>